<evidence type="ECO:0000313" key="3">
    <source>
        <dbReference type="Proteomes" id="UP000291116"/>
    </source>
</evidence>
<feature type="region of interest" description="Disordered" evidence="1">
    <location>
        <begin position="338"/>
        <end position="406"/>
    </location>
</feature>
<feature type="region of interest" description="Disordered" evidence="1">
    <location>
        <begin position="147"/>
        <end position="166"/>
    </location>
</feature>
<dbReference type="AlphaFoldDB" id="A0A448ZER9"/>
<name>A0A448ZER9_9STRA</name>
<dbReference type="Proteomes" id="UP000291116">
    <property type="component" value="Unassembled WGS sequence"/>
</dbReference>
<feature type="compositionally biased region" description="Basic residues" evidence="1">
    <location>
        <begin position="539"/>
        <end position="549"/>
    </location>
</feature>
<sequence>MVNKTNNSASHDDILDSFLTTIESKLRGPFSSLDLAKAVSTTALRGSSHIGSSSATDDTQDPAREYLNNLSSVFGRTNKVIQCRMLIGLLGLNDMRTNKNGADGENDNKGGSQYLTPEILRILHETQEGPLHEDWVRTTSGLIEGVMFRTDDSDPNGNTRESCRSEEASKIIRETGMEVCDKVECQIQDVGRPYESSNSKQDVKKEKGTIDEEKVKSNSGSISAASANKRNRGFTLEKVIPSSSQPAIKKEEKIQISIKGEQGTERSTKPPPPDLNACFAPYRYSLISTPTLNTIIPEFNFSKPKNNNRNGVSDSNCHFQVNPAASILQIDLKLEAQRAKEHGSGVPTKAKSSNSNKGNSPTKTANGGNPTFPPGFRPAKLVPTKRAASSSVGASKPGVRSGSRSLFMPKKKTSANLFNTTTKFRPQPMKTMLRRKGGGAQALVKNGATASGGGAILNKLGGGGIARSGMSAAGRTGRFSGNRDVARAGGKVSRIKMIDDDDVDALTRPQQSTASAAEQRASKRKRILEGGASSFANPRLKKQRARPGIRRMEPVMTKNIRHAAPQQQQQQITDESCQSLLRDRSNRMSAEDRIRVEKFFQTNKADRSSLLSPSDDGPQYKMKIHEQRGQDPATGEEIKQTFYLELDYNTGDFLESKKTKRY</sequence>
<evidence type="ECO:0000313" key="2">
    <source>
        <dbReference type="EMBL" id="VEU40496.1"/>
    </source>
</evidence>
<accession>A0A448ZER9</accession>
<proteinExistence type="predicted"/>
<feature type="region of interest" description="Disordered" evidence="1">
    <location>
        <begin position="503"/>
        <end position="551"/>
    </location>
</feature>
<dbReference type="OrthoDB" id="48165at2759"/>
<protein>
    <submittedName>
        <fullName evidence="2">Uncharacterized protein</fullName>
    </submittedName>
</protein>
<feature type="region of interest" description="Disordered" evidence="1">
    <location>
        <begin position="605"/>
        <end position="635"/>
    </location>
</feature>
<organism evidence="2 3">
    <name type="scientific">Pseudo-nitzschia multistriata</name>
    <dbReference type="NCBI Taxonomy" id="183589"/>
    <lineage>
        <taxon>Eukaryota</taxon>
        <taxon>Sar</taxon>
        <taxon>Stramenopiles</taxon>
        <taxon>Ochrophyta</taxon>
        <taxon>Bacillariophyta</taxon>
        <taxon>Bacillariophyceae</taxon>
        <taxon>Bacillariophycidae</taxon>
        <taxon>Bacillariales</taxon>
        <taxon>Bacillariaceae</taxon>
        <taxon>Pseudo-nitzschia</taxon>
    </lineage>
</organism>
<reference evidence="2 3" key="1">
    <citation type="submission" date="2019-01" db="EMBL/GenBank/DDBJ databases">
        <authorList>
            <person name="Ferrante I. M."/>
        </authorList>
    </citation>
    <scope>NUCLEOTIDE SEQUENCE [LARGE SCALE GENOMIC DNA]</scope>
    <source>
        <strain evidence="2 3">B856</strain>
    </source>
</reference>
<gene>
    <name evidence="2" type="ORF">PSNMU_V1.4_AUG-EV-PASAV3_0073850</name>
</gene>
<evidence type="ECO:0000256" key="1">
    <source>
        <dbReference type="SAM" id="MobiDB-lite"/>
    </source>
</evidence>
<keyword evidence="3" id="KW-1185">Reference proteome</keyword>
<feature type="region of interest" description="Disordered" evidence="1">
    <location>
        <begin position="193"/>
        <end position="225"/>
    </location>
</feature>
<dbReference type="EMBL" id="CAACVS010000285">
    <property type="protein sequence ID" value="VEU40496.1"/>
    <property type="molecule type" value="Genomic_DNA"/>
</dbReference>
<feature type="compositionally biased region" description="Basic and acidic residues" evidence="1">
    <location>
        <begin position="201"/>
        <end position="216"/>
    </location>
</feature>
<feature type="compositionally biased region" description="Low complexity" evidence="1">
    <location>
        <begin position="348"/>
        <end position="364"/>
    </location>
</feature>